<proteinExistence type="inferred from homology"/>
<keyword evidence="2" id="KW-0067">ATP-binding</keyword>
<dbReference type="InterPro" id="IPR013641">
    <property type="entry name" value="KTI12/PSTK"/>
</dbReference>
<dbReference type="SUPFAM" id="SSF52540">
    <property type="entry name" value="P-loop containing nucleoside triphosphate hydrolases"/>
    <property type="match status" value="1"/>
</dbReference>
<reference evidence="5" key="2">
    <citation type="journal article" date="2019" name="IMA Fungus">
        <title>Genome sequencing and comparison of five Tilletia species to identify candidate genes for the detection of regulated species infecting wheat.</title>
        <authorList>
            <person name="Nguyen H.D.T."/>
            <person name="Sultana T."/>
            <person name="Kesanakurti P."/>
            <person name="Hambleton S."/>
        </authorList>
    </citation>
    <scope>NUCLEOTIDE SEQUENCE</scope>
    <source>
        <strain evidence="5">DAOMC 236422</strain>
    </source>
</reference>
<feature type="region of interest" description="Disordered" evidence="4">
    <location>
        <begin position="183"/>
        <end position="202"/>
    </location>
</feature>
<feature type="region of interest" description="Disordered" evidence="4">
    <location>
        <begin position="28"/>
        <end position="55"/>
    </location>
</feature>
<name>A0A8X7T1Y5_9BASI</name>
<dbReference type="EMBL" id="LWDG02000504">
    <property type="protein sequence ID" value="KAE8264769.1"/>
    <property type="molecule type" value="Genomic_DNA"/>
</dbReference>
<gene>
    <name evidence="5" type="ORF">A4X09_0g6865</name>
</gene>
<feature type="compositionally biased region" description="Low complexity" evidence="4">
    <location>
        <begin position="30"/>
        <end position="44"/>
    </location>
</feature>
<feature type="compositionally biased region" description="Basic and acidic residues" evidence="4">
    <location>
        <begin position="191"/>
        <end position="202"/>
    </location>
</feature>
<evidence type="ECO:0000256" key="2">
    <source>
        <dbReference type="ARBA" id="ARBA00022840"/>
    </source>
</evidence>
<comment type="similarity">
    <text evidence="3">Belongs to the KTI12 family.</text>
</comment>
<evidence type="ECO:0000313" key="5">
    <source>
        <dbReference type="EMBL" id="KAE8264769.1"/>
    </source>
</evidence>
<organism evidence="5 6">
    <name type="scientific">Tilletia walkeri</name>
    <dbReference type="NCBI Taxonomy" id="117179"/>
    <lineage>
        <taxon>Eukaryota</taxon>
        <taxon>Fungi</taxon>
        <taxon>Dikarya</taxon>
        <taxon>Basidiomycota</taxon>
        <taxon>Ustilaginomycotina</taxon>
        <taxon>Exobasidiomycetes</taxon>
        <taxon>Tilletiales</taxon>
        <taxon>Tilletiaceae</taxon>
        <taxon>Tilletia</taxon>
    </lineage>
</organism>
<protein>
    <recommendedName>
        <fullName evidence="7">Protein KTI12</fullName>
    </recommendedName>
</protein>
<evidence type="ECO:0000256" key="1">
    <source>
        <dbReference type="ARBA" id="ARBA00022741"/>
    </source>
</evidence>
<evidence type="ECO:0000256" key="4">
    <source>
        <dbReference type="SAM" id="MobiDB-lite"/>
    </source>
</evidence>
<reference evidence="5" key="1">
    <citation type="submission" date="2016-04" db="EMBL/GenBank/DDBJ databases">
        <authorList>
            <person name="Nguyen H.D."/>
            <person name="Samba Siva P."/>
            <person name="Cullis J."/>
            <person name="Levesque C.A."/>
            <person name="Hambleton S."/>
        </authorList>
    </citation>
    <scope>NUCLEOTIDE SEQUENCE</scope>
    <source>
        <strain evidence="5">DAOMC 236422</strain>
    </source>
</reference>
<evidence type="ECO:0000256" key="3">
    <source>
        <dbReference type="ARBA" id="ARBA00025768"/>
    </source>
</evidence>
<evidence type="ECO:0000313" key="6">
    <source>
        <dbReference type="Proteomes" id="UP000078113"/>
    </source>
</evidence>
<keyword evidence="6" id="KW-1185">Reference proteome</keyword>
<keyword evidence="1" id="KW-0547">Nucleotide-binding</keyword>
<dbReference type="Pfam" id="PF08433">
    <property type="entry name" value="KTI12"/>
    <property type="match status" value="1"/>
</dbReference>
<dbReference type="PANTHER" id="PTHR12435">
    <property type="match status" value="1"/>
</dbReference>
<dbReference type="Gene3D" id="3.40.50.300">
    <property type="entry name" value="P-loop containing nucleotide triphosphate hydrolases"/>
    <property type="match status" value="1"/>
</dbReference>
<dbReference type="InterPro" id="IPR027417">
    <property type="entry name" value="P-loop_NTPase"/>
</dbReference>
<dbReference type="AlphaFoldDB" id="A0A8X7T1Y5"/>
<dbReference type="GO" id="GO:0005524">
    <property type="term" value="F:ATP binding"/>
    <property type="evidence" value="ECO:0007669"/>
    <property type="project" value="UniProtKB-KW"/>
</dbReference>
<sequence length="373" mass="39680">MALIIVSGLPCSGRSSISSSLRANFEQRISSPSPSSSSATPTTAQPRRVHTVSDDTVHTPRSAYSAQVLEKPARASYLSAVSRALGRDVVVLADGGAGLNIKGFRYQLWCAAREQGVRCVTLHVYASPEECKRRNAARRAAGEEAYDDETIEDMLKRYEEPNAMTRWDSPLFLVKSESPIADASSATAEADPEKDGDAKIDVDPDAGIPYDEIWKAATEAAPRKAPAVVVPHRQTTSNYLSALESVSQSIINTVLALSSNSLSSLPIPLPSTPSHKLSLTLPASAVERPPTLSALQRLRRQFVKMHSTGLASGSEIASARDADTRALRTGANQGKGGEGKEGLSVAGSVTAPAGSTIEDDIARKFVGWLEQSL</sequence>
<dbReference type="Proteomes" id="UP000078113">
    <property type="component" value="Unassembled WGS sequence"/>
</dbReference>
<accession>A0A8X7T1Y5</accession>
<evidence type="ECO:0008006" key="7">
    <source>
        <dbReference type="Google" id="ProtNLM"/>
    </source>
</evidence>
<comment type="caution">
    <text evidence="5">The sequence shown here is derived from an EMBL/GenBank/DDBJ whole genome shotgun (WGS) entry which is preliminary data.</text>
</comment>